<proteinExistence type="predicted"/>
<name>A0A177THN9_9BASI</name>
<accession>A0A177THN9</accession>
<sequence length="152" mass="15806">MIPTSKPVARPVRREPVEDAPPPKASSPNHNTPPTNNTRGSQPQRLAGTTQAIASPGSGKTIWQSWLSLRPSVRMAVGISFAAFAVLGMAASDKLQTSYPAPGSPEQLPAAAEGGEQHRPRKFGIRVLDRVPPAEGVAVSGEGVASSTPAAR</sequence>
<evidence type="ECO:0000256" key="1">
    <source>
        <dbReference type="SAM" id="MobiDB-lite"/>
    </source>
</evidence>
<keyword evidence="3" id="KW-1185">Reference proteome</keyword>
<gene>
    <name evidence="2" type="ORF">A4X13_0g5853</name>
</gene>
<dbReference type="Proteomes" id="UP000077521">
    <property type="component" value="Unassembled WGS sequence"/>
</dbReference>
<dbReference type="AlphaFoldDB" id="A0A177THN9"/>
<evidence type="ECO:0000313" key="3">
    <source>
        <dbReference type="Proteomes" id="UP000077521"/>
    </source>
</evidence>
<dbReference type="EMBL" id="LWDF02000495">
    <property type="protein sequence ID" value="KAE8246294.1"/>
    <property type="molecule type" value="Genomic_DNA"/>
</dbReference>
<reference evidence="2" key="2">
    <citation type="journal article" date="2019" name="IMA Fungus">
        <title>Genome sequencing and comparison of five Tilletia species to identify candidate genes for the detection of regulated species infecting wheat.</title>
        <authorList>
            <person name="Nguyen H.D.T."/>
            <person name="Sultana T."/>
            <person name="Kesanakurti P."/>
            <person name="Hambleton S."/>
        </authorList>
    </citation>
    <scope>NUCLEOTIDE SEQUENCE</scope>
    <source>
        <strain evidence="2">DAOMC 236416</strain>
    </source>
</reference>
<reference evidence="2" key="1">
    <citation type="submission" date="2016-04" db="EMBL/GenBank/DDBJ databases">
        <authorList>
            <person name="Nguyen H.D."/>
            <person name="Samba Siva P."/>
            <person name="Cullis J."/>
            <person name="Levesque C.A."/>
            <person name="Hambleton S."/>
        </authorList>
    </citation>
    <scope>NUCLEOTIDE SEQUENCE</scope>
    <source>
        <strain evidence="2">DAOMC 236416</strain>
    </source>
</reference>
<feature type="region of interest" description="Disordered" evidence="1">
    <location>
        <begin position="1"/>
        <end position="60"/>
    </location>
</feature>
<comment type="caution">
    <text evidence="2">The sequence shown here is derived from an EMBL/GenBank/DDBJ whole genome shotgun (WGS) entry which is preliminary data.</text>
</comment>
<feature type="compositionally biased region" description="Polar residues" evidence="1">
    <location>
        <begin position="39"/>
        <end position="53"/>
    </location>
</feature>
<protein>
    <submittedName>
        <fullName evidence="2">Uncharacterized protein</fullName>
    </submittedName>
</protein>
<evidence type="ECO:0000313" key="2">
    <source>
        <dbReference type="EMBL" id="KAE8246294.1"/>
    </source>
</evidence>
<feature type="compositionally biased region" description="Low complexity" evidence="1">
    <location>
        <begin position="28"/>
        <end position="38"/>
    </location>
</feature>
<organism evidence="2 3">
    <name type="scientific">Tilletia indica</name>
    <dbReference type="NCBI Taxonomy" id="43049"/>
    <lineage>
        <taxon>Eukaryota</taxon>
        <taxon>Fungi</taxon>
        <taxon>Dikarya</taxon>
        <taxon>Basidiomycota</taxon>
        <taxon>Ustilaginomycotina</taxon>
        <taxon>Exobasidiomycetes</taxon>
        <taxon>Tilletiales</taxon>
        <taxon>Tilletiaceae</taxon>
        <taxon>Tilletia</taxon>
    </lineage>
</organism>
<feature type="region of interest" description="Disordered" evidence="1">
    <location>
        <begin position="95"/>
        <end position="123"/>
    </location>
</feature>